<proteinExistence type="predicted"/>
<gene>
    <name evidence="1" type="ORF">MPH_07462</name>
</gene>
<name>K2RYQ6_MACPH</name>
<sequence>MNRRKQRKVVLCLNTDTQMSTILQNNEPLHKMHVLLPLLPSLIDCVQSPQPEINCTLLSTAERESDAPSKQLSARFNKARRCMQRK</sequence>
<dbReference type="VEuPathDB" id="FungiDB:MPH_07462"/>
<reference evidence="1 2" key="1">
    <citation type="journal article" date="2012" name="BMC Genomics">
        <title>Tools to kill: Genome of one of the most destructive plant pathogenic fungi Macrophomina phaseolina.</title>
        <authorList>
            <person name="Islam M.S."/>
            <person name="Haque M.S."/>
            <person name="Islam M.M."/>
            <person name="Emdad E.M."/>
            <person name="Halim A."/>
            <person name="Hossen Q.M.M."/>
            <person name="Hossain M.Z."/>
            <person name="Ahmed B."/>
            <person name="Rahim S."/>
            <person name="Rahman M.S."/>
            <person name="Alam M.M."/>
            <person name="Hou S."/>
            <person name="Wan X."/>
            <person name="Saito J.A."/>
            <person name="Alam M."/>
        </authorList>
    </citation>
    <scope>NUCLEOTIDE SEQUENCE [LARGE SCALE GENOMIC DNA]</scope>
    <source>
        <strain evidence="1 2">MS6</strain>
    </source>
</reference>
<evidence type="ECO:0000313" key="2">
    <source>
        <dbReference type="Proteomes" id="UP000007129"/>
    </source>
</evidence>
<organism evidence="1 2">
    <name type="scientific">Macrophomina phaseolina (strain MS6)</name>
    <name type="common">Charcoal rot fungus</name>
    <dbReference type="NCBI Taxonomy" id="1126212"/>
    <lineage>
        <taxon>Eukaryota</taxon>
        <taxon>Fungi</taxon>
        <taxon>Dikarya</taxon>
        <taxon>Ascomycota</taxon>
        <taxon>Pezizomycotina</taxon>
        <taxon>Dothideomycetes</taxon>
        <taxon>Dothideomycetes incertae sedis</taxon>
        <taxon>Botryosphaeriales</taxon>
        <taxon>Botryosphaeriaceae</taxon>
        <taxon>Macrophomina</taxon>
    </lineage>
</organism>
<accession>K2RYQ6</accession>
<dbReference type="Proteomes" id="UP000007129">
    <property type="component" value="Unassembled WGS sequence"/>
</dbReference>
<dbReference type="EMBL" id="AHHD01000302">
    <property type="protein sequence ID" value="EKG15334.1"/>
    <property type="molecule type" value="Genomic_DNA"/>
</dbReference>
<dbReference type="AlphaFoldDB" id="K2RYQ6"/>
<comment type="caution">
    <text evidence="1">The sequence shown here is derived from an EMBL/GenBank/DDBJ whole genome shotgun (WGS) entry which is preliminary data.</text>
</comment>
<protein>
    <submittedName>
        <fullName evidence="1">Uncharacterized protein</fullName>
    </submittedName>
</protein>
<dbReference type="HOGENOM" id="CLU_2498276_0_0_1"/>
<dbReference type="InParanoid" id="K2RYQ6"/>
<evidence type="ECO:0000313" key="1">
    <source>
        <dbReference type="EMBL" id="EKG15334.1"/>
    </source>
</evidence>